<dbReference type="CDD" id="cd18137">
    <property type="entry name" value="HLD_clamp_pol_III_gamma_tau"/>
    <property type="match status" value="1"/>
</dbReference>
<dbReference type="InterPro" id="IPR022754">
    <property type="entry name" value="DNA_pol_III_gamma-3"/>
</dbReference>
<evidence type="ECO:0000256" key="4">
    <source>
        <dbReference type="ARBA" id="ARBA00022705"/>
    </source>
</evidence>
<keyword evidence="2 11" id="KW-0808">Transferase</keyword>
<dbReference type="eggNOG" id="COG2812">
    <property type="taxonomic scope" value="Bacteria"/>
</dbReference>
<reference evidence="13 14" key="1">
    <citation type="journal article" date="2008" name="J. Bacteriol.">
        <title>Comparative genome analysis of 'Candidatus Phytoplasma australiense' (subgroup tuf-Australia I; rp-A) and 'Ca. Phytoplasma asteris' strains OY-M and AY-WB.</title>
        <authorList>
            <person name="Tran-Nguyen L.T."/>
            <person name="Kube M."/>
            <person name="Schneider B."/>
            <person name="Reinhardt R."/>
            <person name="Gibb K.S."/>
        </authorList>
    </citation>
    <scope>NUCLEOTIDE SEQUENCE [LARGE SCALE GENOMIC DNA]</scope>
</reference>
<comment type="similarity">
    <text evidence="1 11">Belongs to the DnaX/STICHEL family.</text>
</comment>
<dbReference type="Proteomes" id="UP000008323">
    <property type="component" value="Chromosome"/>
</dbReference>
<gene>
    <name evidence="11 13" type="primary">dnaX</name>
    <name evidence="13" type="ordered locus">PA0623</name>
</gene>
<dbReference type="NCBIfam" id="NF004046">
    <property type="entry name" value="PRK05563.1"/>
    <property type="match status" value="1"/>
</dbReference>
<evidence type="ECO:0000313" key="14">
    <source>
        <dbReference type="Proteomes" id="UP000008323"/>
    </source>
</evidence>
<comment type="catalytic activity">
    <reaction evidence="10 11">
        <text>DNA(n) + a 2'-deoxyribonucleoside 5'-triphosphate = DNA(n+1) + diphosphate</text>
        <dbReference type="Rhea" id="RHEA:22508"/>
        <dbReference type="Rhea" id="RHEA-COMP:17339"/>
        <dbReference type="Rhea" id="RHEA-COMP:17340"/>
        <dbReference type="ChEBI" id="CHEBI:33019"/>
        <dbReference type="ChEBI" id="CHEBI:61560"/>
        <dbReference type="ChEBI" id="CHEBI:173112"/>
        <dbReference type="EC" id="2.7.7.7"/>
    </reaction>
</comment>
<evidence type="ECO:0000313" key="13">
    <source>
        <dbReference type="EMBL" id="CAM11957.1"/>
    </source>
</evidence>
<sequence length="602" mass="69061">MVVSYLVLYRKYRPQTFQDVVGQKFIIQTLKNAIRYQKINHCYLFSGNKGTGKTTLAKIFAKVINCIYPQSGDVCNKCTSCLGSLQTNNDIVELDGASYNGVDEIREIQDKAQYKPHIGKNKVYIIDEVHVLTPNAFNALLKILEEPPKHVVFILITTQMHKIPETILSRAQSFSFENLSLENIILQLKKITNLEKIVITDDAIKDIANYSEGSMRNALSLLDQISSYQNNLITSEDIAEIKGVVSGSFLKNLFCCLIERNYNQALKLLNKAVDSGKNLDLLVANLINSLKNYFLEQLKQNEKEQNENLGKKNINNYELELQIDFILQIFLKLQQNLKKSSQKKDLLEIAFIQICYFSPSHQNLSISETEKILKPNATKIEIEKTKVISEKKPDLNNFSKSIQKKEEALIYPKKEQTITNNTSTSNFASNSYFKISSLKNLADIALNILSDKNESQRQKIANAWHKLNTNYNFSSKNIAQLLYKGSMAALSQKKEMILVYQDEIACKQMLKDVNNKIKNKALKILNNKSCLVKDYICFLEKDYKDLVTFLQNNSPDLIEHFLENCNWDLDLYKTREKAEELSFIVQFAYDLFGKDKVEVINE</sequence>
<evidence type="ECO:0000256" key="5">
    <source>
        <dbReference type="ARBA" id="ARBA00022723"/>
    </source>
</evidence>
<evidence type="ECO:0000259" key="12">
    <source>
        <dbReference type="SMART" id="SM00382"/>
    </source>
</evidence>
<keyword evidence="9 11" id="KW-0239">DNA-directed DNA polymerase</keyword>
<dbReference type="GO" id="GO:0003887">
    <property type="term" value="F:DNA-directed DNA polymerase activity"/>
    <property type="evidence" value="ECO:0007669"/>
    <property type="project" value="UniProtKB-KW"/>
</dbReference>
<evidence type="ECO:0000256" key="2">
    <source>
        <dbReference type="ARBA" id="ARBA00022679"/>
    </source>
</evidence>
<evidence type="ECO:0000256" key="8">
    <source>
        <dbReference type="ARBA" id="ARBA00022840"/>
    </source>
</evidence>
<dbReference type="STRING" id="59748.PA0623"/>
<evidence type="ECO:0000256" key="7">
    <source>
        <dbReference type="ARBA" id="ARBA00022833"/>
    </source>
</evidence>
<protein>
    <recommendedName>
        <fullName evidence="11">DNA polymerase III subunit gamma/tau</fullName>
        <ecNumber evidence="11">2.7.7.7</ecNumber>
    </recommendedName>
</protein>
<dbReference type="GO" id="GO:0003677">
    <property type="term" value="F:DNA binding"/>
    <property type="evidence" value="ECO:0007669"/>
    <property type="project" value="InterPro"/>
</dbReference>
<dbReference type="PANTHER" id="PTHR11669">
    <property type="entry name" value="REPLICATION FACTOR C / DNA POLYMERASE III GAMMA-TAU SUBUNIT"/>
    <property type="match status" value="1"/>
</dbReference>
<organism evidence="13 14">
    <name type="scientific">Phytoplasma australiense</name>
    <dbReference type="NCBI Taxonomy" id="59748"/>
    <lineage>
        <taxon>Bacteria</taxon>
        <taxon>Bacillati</taxon>
        <taxon>Mycoplasmatota</taxon>
        <taxon>Mollicutes</taxon>
        <taxon>Acholeplasmatales</taxon>
        <taxon>Acholeplasmataceae</taxon>
        <taxon>Candidatus Phytoplasma</taxon>
        <taxon>16SrXII (Stolbur group)</taxon>
    </lineage>
</organism>
<dbReference type="InterPro" id="IPR050238">
    <property type="entry name" value="DNA_Rep/Repair_Clamp_Loader"/>
</dbReference>
<keyword evidence="6 11" id="KW-0547">Nucleotide-binding</keyword>
<comment type="subunit">
    <text evidence="11">DNA polymerase III contains a core (composed of alpha, epsilon and theta chains) that associates with a tau subunit. This core dimerizes to form the POLIII' complex. PolIII' associates with the gamma complex (composed of gamma, delta, delta', psi and chi chains) and with the beta chain to form the complete DNA polymerase III complex.</text>
</comment>
<evidence type="ECO:0000256" key="10">
    <source>
        <dbReference type="ARBA" id="ARBA00049244"/>
    </source>
</evidence>
<dbReference type="Gene3D" id="1.10.8.60">
    <property type="match status" value="1"/>
</dbReference>
<dbReference type="KEGG" id="pal:PA0623"/>
<evidence type="ECO:0000256" key="3">
    <source>
        <dbReference type="ARBA" id="ARBA00022695"/>
    </source>
</evidence>
<dbReference type="NCBIfam" id="TIGR02397">
    <property type="entry name" value="dnaX_nterm"/>
    <property type="match status" value="1"/>
</dbReference>
<dbReference type="InterPro" id="IPR045085">
    <property type="entry name" value="HLD_clamp_pol_III_gamma_tau"/>
</dbReference>
<dbReference type="EMBL" id="AM422018">
    <property type="protein sequence ID" value="CAM11957.1"/>
    <property type="molecule type" value="Genomic_DNA"/>
</dbReference>
<dbReference type="InterPro" id="IPR027417">
    <property type="entry name" value="P-loop_NTPase"/>
</dbReference>
<dbReference type="EC" id="2.7.7.7" evidence="11"/>
<name>B1VAI4_PHYAS</name>
<dbReference type="InterPro" id="IPR012763">
    <property type="entry name" value="DNA_pol_III_sug/sutau_N"/>
</dbReference>
<dbReference type="Pfam" id="PF22608">
    <property type="entry name" value="DNAX_ATPase_lid"/>
    <property type="match status" value="1"/>
</dbReference>
<evidence type="ECO:0000256" key="9">
    <source>
        <dbReference type="ARBA" id="ARBA00022932"/>
    </source>
</evidence>
<dbReference type="AlphaFoldDB" id="B1VAI4"/>
<dbReference type="FunFam" id="3.40.50.300:FF:000014">
    <property type="entry name" value="DNA polymerase III subunit gamma/tau"/>
    <property type="match status" value="1"/>
</dbReference>
<dbReference type="CDD" id="cd00009">
    <property type="entry name" value="AAA"/>
    <property type="match status" value="1"/>
</dbReference>
<dbReference type="SMART" id="SM00382">
    <property type="entry name" value="AAA"/>
    <property type="match status" value="1"/>
</dbReference>
<accession>B1VAI4</accession>
<dbReference type="InterPro" id="IPR003593">
    <property type="entry name" value="AAA+_ATPase"/>
</dbReference>
<comment type="function">
    <text evidence="11">DNA polymerase III is a complex, multichain enzyme responsible for most of the replicative synthesis in bacteria. This DNA polymerase also exhibits 3' to 5' exonuclease activity.</text>
</comment>
<dbReference type="SUPFAM" id="SSF52540">
    <property type="entry name" value="P-loop containing nucleoside triphosphate hydrolases"/>
    <property type="match status" value="1"/>
</dbReference>
<dbReference type="GO" id="GO:0009360">
    <property type="term" value="C:DNA polymerase III complex"/>
    <property type="evidence" value="ECO:0007669"/>
    <property type="project" value="InterPro"/>
</dbReference>
<dbReference type="Gene3D" id="1.20.272.10">
    <property type="match status" value="1"/>
</dbReference>
<dbReference type="GO" id="GO:0006261">
    <property type="term" value="P:DNA-templated DNA replication"/>
    <property type="evidence" value="ECO:0007669"/>
    <property type="project" value="TreeGrafter"/>
</dbReference>
<feature type="domain" description="AAA+ ATPase" evidence="12">
    <location>
        <begin position="39"/>
        <end position="181"/>
    </location>
</feature>
<dbReference type="GO" id="GO:0046872">
    <property type="term" value="F:metal ion binding"/>
    <property type="evidence" value="ECO:0007669"/>
    <property type="project" value="UniProtKB-KW"/>
</dbReference>
<proteinExistence type="inferred from homology"/>
<dbReference type="InterPro" id="IPR008921">
    <property type="entry name" value="DNA_pol3_clamp-load_cplx_C"/>
</dbReference>
<dbReference type="PANTHER" id="PTHR11669:SF0">
    <property type="entry name" value="PROTEIN STICHEL-LIKE 2"/>
    <property type="match status" value="1"/>
</dbReference>
<keyword evidence="4 11" id="KW-0235">DNA replication</keyword>
<keyword evidence="5" id="KW-0479">Metal-binding</keyword>
<evidence type="ECO:0000256" key="6">
    <source>
        <dbReference type="ARBA" id="ARBA00022741"/>
    </source>
</evidence>
<dbReference type="Gene3D" id="3.40.50.300">
    <property type="entry name" value="P-loop containing nucleotide triphosphate hydrolases"/>
    <property type="match status" value="1"/>
</dbReference>
<keyword evidence="3 11" id="KW-0548">Nucleotidyltransferase</keyword>
<dbReference type="SUPFAM" id="SSF48019">
    <property type="entry name" value="post-AAA+ oligomerization domain-like"/>
    <property type="match status" value="1"/>
</dbReference>
<evidence type="ECO:0000256" key="11">
    <source>
        <dbReference type="RuleBase" id="RU364063"/>
    </source>
</evidence>
<evidence type="ECO:0000256" key="1">
    <source>
        <dbReference type="ARBA" id="ARBA00006360"/>
    </source>
</evidence>
<keyword evidence="8 11" id="KW-0067">ATP-binding</keyword>
<dbReference type="GO" id="GO:0005524">
    <property type="term" value="F:ATP binding"/>
    <property type="evidence" value="ECO:0007669"/>
    <property type="project" value="UniProtKB-KW"/>
</dbReference>
<dbReference type="Pfam" id="PF12169">
    <property type="entry name" value="DNA_pol3_gamma3"/>
    <property type="match status" value="1"/>
</dbReference>
<dbReference type="InterPro" id="IPR001270">
    <property type="entry name" value="ClpA/B"/>
</dbReference>
<dbReference type="PRINTS" id="PR00300">
    <property type="entry name" value="CLPPROTEASEA"/>
</dbReference>
<keyword evidence="7" id="KW-0862">Zinc</keyword>
<dbReference type="Pfam" id="PF13177">
    <property type="entry name" value="DNA_pol3_delta2"/>
    <property type="match status" value="1"/>
</dbReference>